<dbReference type="AlphaFoldDB" id="A0A0E9S4U2"/>
<sequence length="33" mass="3988">MNEDITMLVSHHWNGLAYTITYPMHKYIKLTHQ</sequence>
<dbReference type="EMBL" id="GBXM01072301">
    <property type="protein sequence ID" value="JAH36276.1"/>
    <property type="molecule type" value="Transcribed_RNA"/>
</dbReference>
<organism evidence="1">
    <name type="scientific">Anguilla anguilla</name>
    <name type="common">European freshwater eel</name>
    <name type="synonym">Muraena anguilla</name>
    <dbReference type="NCBI Taxonomy" id="7936"/>
    <lineage>
        <taxon>Eukaryota</taxon>
        <taxon>Metazoa</taxon>
        <taxon>Chordata</taxon>
        <taxon>Craniata</taxon>
        <taxon>Vertebrata</taxon>
        <taxon>Euteleostomi</taxon>
        <taxon>Actinopterygii</taxon>
        <taxon>Neopterygii</taxon>
        <taxon>Teleostei</taxon>
        <taxon>Anguilliformes</taxon>
        <taxon>Anguillidae</taxon>
        <taxon>Anguilla</taxon>
    </lineage>
</organism>
<evidence type="ECO:0000313" key="1">
    <source>
        <dbReference type="EMBL" id="JAH36276.1"/>
    </source>
</evidence>
<reference evidence="1" key="1">
    <citation type="submission" date="2014-11" db="EMBL/GenBank/DDBJ databases">
        <authorList>
            <person name="Amaro Gonzalez C."/>
        </authorList>
    </citation>
    <scope>NUCLEOTIDE SEQUENCE</scope>
</reference>
<reference evidence="1" key="2">
    <citation type="journal article" date="2015" name="Fish Shellfish Immunol.">
        <title>Early steps in the European eel (Anguilla anguilla)-Vibrio vulnificus interaction in the gills: Role of the RtxA13 toxin.</title>
        <authorList>
            <person name="Callol A."/>
            <person name="Pajuelo D."/>
            <person name="Ebbesson L."/>
            <person name="Teles M."/>
            <person name="MacKenzie S."/>
            <person name="Amaro C."/>
        </authorList>
    </citation>
    <scope>NUCLEOTIDE SEQUENCE</scope>
</reference>
<name>A0A0E9S4U2_ANGAN</name>
<protein>
    <submittedName>
        <fullName evidence="1">Uncharacterized protein</fullName>
    </submittedName>
</protein>
<proteinExistence type="predicted"/>
<accession>A0A0E9S4U2</accession>